<feature type="non-terminal residue" evidence="2">
    <location>
        <position position="116"/>
    </location>
</feature>
<name>A0A382RXH9_9ZZZZ</name>
<dbReference type="AlphaFoldDB" id="A0A382RXH9"/>
<dbReference type="GO" id="GO:0006189">
    <property type="term" value="P:'de novo' IMP biosynthetic process"/>
    <property type="evidence" value="ECO:0007669"/>
    <property type="project" value="TreeGrafter"/>
</dbReference>
<dbReference type="SMART" id="SM00851">
    <property type="entry name" value="MGS"/>
    <property type="match status" value="1"/>
</dbReference>
<dbReference type="CDD" id="cd01421">
    <property type="entry name" value="IMPCH"/>
    <property type="match status" value="1"/>
</dbReference>
<dbReference type="GO" id="GO:0003937">
    <property type="term" value="F:IMP cyclohydrolase activity"/>
    <property type="evidence" value="ECO:0007669"/>
    <property type="project" value="InterPro"/>
</dbReference>
<proteinExistence type="predicted"/>
<evidence type="ECO:0000313" key="2">
    <source>
        <dbReference type="EMBL" id="SVD02404.1"/>
    </source>
</evidence>
<reference evidence="2" key="1">
    <citation type="submission" date="2018-05" db="EMBL/GenBank/DDBJ databases">
        <authorList>
            <person name="Lanie J.A."/>
            <person name="Ng W.-L."/>
            <person name="Kazmierczak K.M."/>
            <person name="Andrzejewski T.M."/>
            <person name="Davidsen T.M."/>
            <person name="Wayne K.J."/>
            <person name="Tettelin H."/>
            <person name="Glass J.I."/>
            <person name="Rusch D."/>
            <person name="Podicherti R."/>
            <person name="Tsui H.-C.T."/>
            <person name="Winkler M.E."/>
        </authorList>
    </citation>
    <scope>NUCLEOTIDE SEQUENCE</scope>
</reference>
<dbReference type="PANTHER" id="PTHR11692:SF0">
    <property type="entry name" value="BIFUNCTIONAL PURINE BIOSYNTHESIS PROTEIN ATIC"/>
    <property type="match status" value="1"/>
</dbReference>
<dbReference type="InterPro" id="IPR011607">
    <property type="entry name" value="MGS-like_dom"/>
</dbReference>
<dbReference type="InterPro" id="IPR002695">
    <property type="entry name" value="PurH-like"/>
</dbReference>
<dbReference type="EMBL" id="UINC01124929">
    <property type="protein sequence ID" value="SVD02404.1"/>
    <property type="molecule type" value="Genomic_DNA"/>
</dbReference>
<dbReference type="InterPro" id="IPR036914">
    <property type="entry name" value="MGS-like_dom_sf"/>
</dbReference>
<protein>
    <recommendedName>
        <fullName evidence="1">MGS-like domain-containing protein</fullName>
    </recommendedName>
</protein>
<dbReference type="SUPFAM" id="SSF52335">
    <property type="entry name" value="Methylglyoxal synthase-like"/>
    <property type="match status" value="1"/>
</dbReference>
<feature type="domain" description="MGS-like" evidence="1">
    <location>
        <begin position="2"/>
        <end position="116"/>
    </location>
</feature>
<evidence type="ECO:0000259" key="1">
    <source>
        <dbReference type="PROSITE" id="PS51855"/>
    </source>
</evidence>
<sequence>MTQVETAPVQRALISVSDKSSILEFARGLHNLKVEILSTGGTAQLLRESGIPVVEVSDYTGFPEMMGGRVKTLHPKIHGGILGRRGPDKVEMTAMGITPIDLVVVNLYPFEQTVAT</sequence>
<organism evidence="2">
    <name type="scientific">marine metagenome</name>
    <dbReference type="NCBI Taxonomy" id="408172"/>
    <lineage>
        <taxon>unclassified sequences</taxon>
        <taxon>metagenomes</taxon>
        <taxon>ecological metagenomes</taxon>
    </lineage>
</organism>
<dbReference type="Gene3D" id="3.40.50.1380">
    <property type="entry name" value="Methylglyoxal synthase-like domain"/>
    <property type="match status" value="1"/>
</dbReference>
<gene>
    <name evidence="2" type="ORF">METZ01_LOCUS355258</name>
</gene>
<dbReference type="Pfam" id="PF02142">
    <property type="entry name" value="MGS"/>
    <property type="match status" value="1"/>
</dbReference>
<accession>A0A382RXH9</accession>
<dbReference type="PANTHER" id="PTHR11692">
    <property type="entry name" value="BIFUNCTIONAL PURINE BIOSYNTHESIS PROTEIN PURH"/>
    <property type="match status" value="1"/>
</dbReference>
<dbReference type="GO" id="GO:0004643">
    <property type="term" value="F:phosphoribosylaminoimidazolecarboxamide formyltransferase activity"/>
    <property type="evidence" value="ECO:0007669"/>
    <property type="project" value="InterPro"/>
</dbReference>
<dbReference type="GO" id="GO:0005829">
    <property type="term" value="C:cytosol"/>
    <property type="evidence" value="ECO:0007669"/>
    <property type="project" value="TreeGrafter"/>
</dbReference>
<dbReference type="PROSITE" id="PS51855">
    <property type="entry name" value="MGS"/>
    <property type="match status" value="1"/>
</dbReference>